<reference evidence="5" key="1">
    <citation type="submission" date="2016-10" db="EMBL/GenBank/DDBJ databases">
        <authorList>
            <person name="Varghese N."/>
            <person name="Submissions S."/>
        </authorList>
    </citation>
    <scope>NUCLEOTIDE SEQUENCE [LARGE SCALE GENOMIC DNA]</scope>
    <source>
        <strain evidence="5">CGMCC 1.11147</strain>
    </source>
</reference>
<dbReference type="SUPFAM" id="SSF46689">
    <property type="entry name" value="Homeodomain-like"/>
    <property type="match status" value="1"/>
</dbReference>
<dbReference type="PRINTS" id="PR00455">
    <property type="entry name" value="HTHTETR"/>
</dbReference>
<dbReference type="InterPro" id="IPR036271">
    <property type="entry name" value="Tet_transcr_reg_TetR-rel_C_sf"/>
</dbReference>
<accession>A0A1H0JXJ1</accession>
<dbReference type="SUPFAM" id="SSF48498">
    <property type="entry name" value="Tetracyclin repressor-like, C-terminal domain"/>
    <property type="match status" value="1"/>
</dbReference>
<name>A0A1H0JXJ1_9ACTN</name>
<dbReference type="GO" id="GO:0003700">
    <property type="term" value="F:DNA-binding transcription factor activity"/>
    <property type="evidence" value="ECO:0007669"/>
    <property type="project" value="TreeGrafter"/>
</dbReference>
<dbReference type="PROSITE" id="PS01081">
    <property type="entry name" value="HTH_TETR_1"/>
    <property type="match status" value="1"/>
</dbReference>
<sequence>MSSGETDGRSSRWNVHRTERRAELVAAAVTAIDTHGPDVSMAQIASEAGVSKPVLYRYFADKHELHAAVGQWGADEVLRRVVPAMLADGPVRDKFAGAIDGYLSMIEEHHQLFVMLVRHRPGGDPLADGKVKIVSTLAHFLSETLRGLGLDDSGAEVWAQGIVGSGLAIGEWWLETRTMTREQVGGYLSSFAWHSMEGTARELGMPLSVLDA</sequence>
<dbReference type="Proteomes" id="UP000199004">
    <property type="component" value="Unassembled WGS sequence"/>
</dbReference>
<feature type="DNA-binding region" description="H-T-H motif" evidence="2">
    <location>
        <begin position="40"/>
        <end position="59"/>
    </location>
</feature>
<evidence type="ECO:0000259" key="3">
    <source>
        <dbReference type="PROSITE" id="PS50977"/>
    </source>
</evidence>
<dbReference type="AlphaFoldDB" id="A0A1H0JXJ1"/>
<evidence type="ECO:0000256" key="2">
    <source>
        <dbReference type="PROSITE-ProRule" id="PRU00335"/>
    </source>
</evidence>
<dbReference type="Pfam" id="PF19344">
    <property type="entry name" value="TetR_C_32"/>
    <property type="match status" value="1"/>
</dbReference>
<dbReference type="PANTHER" id="PTHR30055">
    <property type="entry name" value="HTH-TYPE TRANSCRIPTIONAL REGULATOR RUTR"/>
    <property type="match status" value="1"/>
</dbReference>
<keyword evidence="1 2" id="KW-0238">DNA-binding</keyword>
<dbReference type="EMBL" id="FNIC01000009">
    <property type="protein sequence ID" value="SDO48508.1"/>
    <property type="molecule type" value="Genomic_DNA"/>
</dbReference>
<feature type="domain" description="HTH tetR-type" evidence="3">
    <location>
        <begin position="18"/>
        <end position="77"/>
    </location>
</feature>
<protein>
    <submittedName>
        <fullName evidence="4">Transcriptional regulator, TetR family</fullName>
    </submittedName>
</protein>
<proteinExistence type="predicted"/>
<dbReference type="GO" id="GO:0000976">
    <property type="term" value="F:transcription cis-regulatory region binding"/>
    <property type="evidence" value="ECO:0007669"/>
    <property type="project" value="TreeGrafter"/>
</dbReference>
<dbReference type="InterPro" id="IPR023772">
    <property type="entry name" value="DNA-bd_HTH_TetR-type_CS"/>
</dbReference>
<dbReference type="OrthoDB" id="70491at2"/>
<dbReference type="STRING" id="1005944.SAMN05192576_4097"/>
<dbReference type="InterPro" id="IPR045823">
    <property type="entry name" value="TetR_C_32"/>
</dbReference>
<dbReference type="PANTHER" id="PTHR30055:SF160">
    <property type="entry name" value="TRANSCRIPTIONAL REGULATORY PROTEIN (PROBABLY ASNC-FAMILY)-RELATED"/>
    <property type="match status" value="1"/>
</dbReference>
<dbReference type="InterPro" id="IPR009057">
    <property type="entry name" value="Homeodomain-like_sf"/>
</dbReference>
<evidence type="ECO:0000313" key="5">
    <source>
        <dbReference type="Proteomes" id="UP000199004"/>
    </source>
</evidence>
<dbReference type="Pfam" id="PF00440">
    <property type="entry name" value="TetR_N"/>
    <property type="match status" value="1"/>
</dbReference>
<evidence type="ECO:0000313" key="4">
    <source>
        <dbReference type="EMBL" id="SDO48508.1"/>
    </source>
</evidence>
<dbReference type="InterPro" id="IPR001647">
    <property type="entry name" value="HTH_TetR"/>
</dbReference>
<keyword evidence="5" id="KW-1185">Reference proteome</keyword>
<evidence type="ECO:0000256" key="1">
    <source>
        <dbReference type="ARBA" id="ARBA00023125"/>
    </source>
</evidence>
<dbReference type="PROSITE" id="PS50977">
    <property type="entry name" value="HTH_TETR_2"/>
    <property type="match status" value="1"/>
</dbReference>
<dbReference type="RefSeq" id="WP_091026665.1">
    <property type="nucleotide sequence ID" value="NZ_BKAE01000014.1"/>
</dbReference>
<dbReference type="InterPro" id="IPR050109">
    <property type="entry name" value="HTH-type_TetR-like_transc_reg"/>
</dbReference>
<organism evidence="4 5">
    <name type="scientific">Nocardioides szechwanensis</name>
    <dbReference type="NCBI Taxonomy" id="1005944"/>
    <lineage>
        <taxon>Bacteria</taxon>
        <taxon>Bacillati</taxon>
        <taxon>Actinomycetota</taxon>
        <taxon>Actinomycetes</taxon>
        <taxon>Propionibacteriales</taxon>
        <taxon>Nocardioidaceae</taxon>
        <taxon>Nocardioides</taxon>
    </lineage>
</organism>
<dbReference type="Gene3D" id="1.10.357.10">
    <property type="entry name" value="Tetracycline Repressor, domain 2"/>
    <property type="match status" value="1"/>
</dbReference>
<gene>
    <name evidence="4" type="ORF">SAMN05192576_4097</name>
</gene>